<keyword evidence="2" id="KW-0963">Cytoplasm</keyword>
<evidence type="ECO:0000256" key="2">
    <source>
        <dbReference type="ARBA" id="ARBA00022490"/>
    </source>
</evidence>
<dbReference type="Pfam" id="PF07162">
    <property type="entry name" value="B9-C2"/>
    <property type="match status" value="1"/>
</dbReference>
<organism evidence="8 9">
    <name type="scientific">Daphnia pulex</name>
    <name type="common">Water flea</name>
    <dbReference type="NCBI Taxonomy" id="6669"/>
    <lineage>
        <taxon>Eukaryota</taxon>
        <taxon>Metazoa</taxon>
        <taxon>Ecdysozoa</taxon>
        <taxon>Arthropoda</taxon>
        <taxon>Crustacea</taxon>
        <taxon>Branchiopoda</taxon>
        <taxon>Diplostraca</taxon>
        <taxon>Cladocera</taxon>
        <taxon>Anomopoda</taxon>
        <taxon>Daphniidae</taxon>
        <taxon>Daphnia</taxon>
    </lineage>
</organism>
<dbReference type="PANTHER" id="PTHR12968:SF2">
    <property type="entry name" value="B9 DOMAIN-CONTAINING PROTEIN 2"/>
    <property type="match status" value="1"/>
</dbReference>
<evidence type="ECO:0000256" key="6">
    <source>
        <dbReference type="ARBA" id="ARBA00038411"/>
    </source>
</evidence>
<evidence type="ECO:0000313" key="9">
    <source>
        <dbReference type="Proteomes" id="UP000000305"/>
    </source>
</evidence>
<keyword evidence="9" id="KW-1185">Reference proteome</keyword>
<dbReference type="KEGG" id="dpx:DAPPUDRAFT_111648"/>
<dbReference type="GO" id="GO:0060271">
    <property type="term" value="P:cilium assembly"/>
    <property type="evidence" value="ECO:0000318"/>
    <property type="project" value="GO_Central"/>
</dbReference>
<dbReference type="OrthoDB" id="10263520at2759"/>
<evidence type="ECO:0000256" key="5">
    <source>
        <dbReference type="ARBA" id="ARBA00023273"/>
    </source>
</evidence>
<dbReference type="STRING" id="6669.E9H9W1"/>
<evidence type="ECO:0000256" key="3">
    <source>
        <dbReference type="ARBA" id="ARBA00022794"/>
    </source>
</evidence>
<name>E9H9W1_DAPPU</name>
<evidence type="ECO:0000256" key="7">
    <source>
        <dbReference type="ARBA" id="ARBA00039272"/>
    </source>
</evidence>
<keyword evidence="3" id="KW-0970">Cilium biogenesis/degradation</keyword>
<evidence type="ECO:0000256" key="1">
    <source>
        <dbReference type="ARBA" id="ARBA00004120"/>
    </source>
</evidence>
<dbReference type="EMBL" id="GL732609">
    <property type="protein sequence ID" value="EFX71541.1"/>
    <property type="molecule type" value="Genomic_DNA"/>
</dbReference>
<keyword evidence="5" id="KW-0966">Cell projection</keyword>
<protein>
    <recommendedName>
        <fullName evidence="7">B9 domain-containing protein 2</fullName>
    </recommendedName>
</protein>
<accession>E9H9W1</accession>
<dbReference type="PhylomeDB" id="E9H9W1"/>
<gene>
    <name evidence="8" type="ORF">DAPPUDRAFT_111648</name>
</gene>
<dbReference type="Proteomes" id="UP000000305">
    <property type="component" value="Unassembled WGS sequence"/>
</dbReference>
<dbReference type="GO" id="GO:0036038">
    <property type="term" value="C:MKS complex"/>
    <property type="evidence" value="ECO:0000318"/>
    <property type="project" value="GO_Central"/>
</dbReference>
<dbReference type="InParanoid" id="E9H9W1"/>
<reference evidence="8 9" key="1">
    <citation type="journal article" date="2011" name="Science">
        <title>The ecoresponsive genome of Daphnia pulex.</title>
        <authorList>
            <person name="Colbourne J.K."/>
            <person name="Pfrender M.E."/>
            <person name="Gilbert D."/>
            <person name="Thomas W.K."/>
            <person name="Tucker A."/>
            <person name="Oakley T.H."/>
            <person name="Tokishita S."/>
            <person name="Aerts A."/>
            <person name="Arnold G.J."/>
            <person name="Basu M.K."/>
            <person name="Bauer D.J."/>
            <person name="Caceres C.E."/>
            <person name="Carmel L."/>
            <person name="Casola C."/>
            <person name="Choi J.H."/>
            <person name="Detter J.C."/>
            <person name="Dong Q."/>
            <person name="Dusheyko S."/>
            <person name="Eads B.D."/>
            <person name="Frohlich T."/>
            <person name="Geiler-Samerotte K.A."/>
            <person name="Gerlach D."/>
            <person name="Hatcher P."/>
            <person name="Jogdeo S."/>
            <person name="Krijgsveld J."/>
            <person name="Kriventseva E.V."/>
            <person name="Kultz D."/>
            <person name="Laforsch C."/>
            <person name="Lindquist E."/>
            <person name="Lopez J."/>
            <person name="Manak J.R."/>
            <person name="Muller J."/>
            <person name="Pangilinan J."/>
            <person name="Patwardhan R.P."/>
            <person name="Pitluck S."/>
            <person name="Pritham E.J."/>
            <person name="Rechtsteiner A."/>
            <person name="Rho M."/>
            <person name="Rogozin I.B."/>
            <person name="Sakarya O."/>
            <person name="Salamov A."/>
            <person name="Schaack S."/>
            <person name="Shapiro H."/>
            <person name="Shiga Y."/>
            <person name="Skalitzky C."/>
            <person name="Smith Z."/>
            <person name="Souvorov A."/>
            <person name="Sung W."/>
            <person name="Tang Z."/>
            <person name="Tsuchiya D."/>
            <person name="Tu H."/>
            <person name="Vos H."/>
            <person name="Wang M."/>
            <person name="Wolf Y.I."/>
            <person name="Yamagata H."/>
            <person name="Yamada T."/>
            <person name="Ye Y."/>
            <person name="Shaw J.R."/>
            <person name="Andrews J."/>
            <person name="Crease T.J."/>
            <person name="Tang H."/>
            <person name="Lucas S.M."/>
            <person name="Robertson H.M."/>
            <person name="Bork P."/>
            <person name="Koonin E.V."/>
            <person name="Zdobnov E.M."/>
            <person name="Grigoriev I.V."/>
            <person name="Lynch M."/>
            <person name="Boore J.L."/>
        </authorList>
    </citation>
    <scope>NUCLEOTIDE SEQUENCE [LARGE SCALE GENOMIC DNA]</scope>
</reference>
<keyword evidence="4" id="KW-0206">Cytoskeleton</keyword>
<proteinExistence type="inferred from homology"/>
<dbReference type="PANTHER" id="PTHR12968">
    <property type="entry name" value="B9 DOMAIN-CONTAINING"/>
    <property type="match status" value="1"/>
</dbReference>
<sequence length="261" mass="29603">MSSTKVIREPNNIFAENIKPDRIRHVVNVTIETAKEFHNCNHLYVRYVVDAPADWVLAEPKNLHGVTHQSRAGNDSSNHFGHRFTLDVSKSWQHSSSSETPDLIPTPLLLLEVYDVNMWNRQKSVGYGFTHVPLTPGSYSIAIPTWRPYIRETSLQLREYFLGLAPQIENIKYAGIPNDNHNNESPSVLGRFPFGTETSGSVQVRFDTMIQRGRNVLEQEQIRASINLHRPSATSTAVEQVIQTYHRAKQRLKAAHDALLG</sequence>
<evidence type="ECO:0000256" key="4">
    <source>
        <dbReference type="ARBA" id="ARBA00023212"/>
    </source>
</evidence>
<dbReference type="AlphaFoldDB" id="E9H9W1"/>
<evidence type="ECO:0000313" key="8">
    <source>
        <dbReference type="EMBL" id="EFX71541.1"/>
    </source>
</evidence>
<comment type="subcellular location">
    <subcellularLocation>
        <location evidence="1">Cytoplasm</location>
        <location evidence="1">Cytoskeleton</location>
        <location evidence="1">Cilium basal body</location>
    </subcellularLocation>
</comment>
<dbReference type="PROSITE" id="PS51381">
    <property type="entry name" value="C2_B9"/>
    <property type="match status" value="1"/>
</dbReference>
<dbReference type="InterPro" id="IPR010796">
    <property type="entry name" value="C2_B9-type_dom"/>
</dbReference>
<dbReference type="HOGENOM" id="CLU_084934_2_0_1"/>
<dbReference type="eggNOG" id="KOG4446">
    <property type="taxonomic scope" value="Eukaryota"/>
</dbReference>
<dbReference type="OMA" id="SLDCWSR"/>
<comment type="similarity">
    <text evidence="6">Belongs to the B9D family.</text>
</comment>